<dbReference type="Proteomes" id="UP000278334">
    <property type="component" value="Chromosome"/>
</dbReference>
<gene>
    <name evidence="3" type="ORF">MS2017_0977</name>
</gene>
<protein>
    <recommendedName>
        <fullName evidence="2">Integrase SAM-like N-terminal domain-containing protein</fullName>
    </recommendedName>
</protein>
<name>A0A3G3ILI2_9GAMM</name>
<accession>A0A3G3ILI2</accession>
<evidence type="ECO:0000259" key="2">
    <source>
        <dbReference type="Pfam" id="PF13495"/>
    </source>
</evidence>
<reference evidence="3 4" key="1">
    <citation type="submission" date="2017-11" db="EMBL/GenBank/DDBJ databases">
        <title>Genome sequence of the bacterial symbiont EPR9N from a vent mussel Bathymodiolus thermophilus.</title>
        <authorList>
            <person name="Won Y.-J."/>
        </authorList>
    </citation>
    <scope>NUCLEOTIDE SEQUENCE [LARGE SCALE GENOMIC DNA]</scope>
    <source>
        <strain evidence="3 4">EPR9N</strain>
    </source>
</reference>
<dbReference type="GO" id="GO:0003677">
    <property type="term" value="F:DNA binding"/>
    <property type="evidence" value="ECO:0007669"/>
    <property type="project" value="UniProtKB-KW"/>
</dbReference>
<evidence type="ECO:0000313" key="3">
    <source>
        <dbReference type="EMBL" id="AYQ56693.1"/>
    </source>
</evidence>
<dbReference type="InterPro" id="IPR004107">
    <property type="entry name" value="Integrase_SAM-like_N"/>
</dbReference>
<organism evidence="3 4">
    <name type="scientific">Bathymodiolus thermophilus thioautotrophic gill symbiont</name>
    <dbReference type="NCBI Taxonomy" id="2360"/>
    <lineage>
        <taxon>Bacteria</taxon>
        <taxon>Pseudomonadati</taxon>
        <taxon>Pseudomonadota</taxon>
        <taxon>Gammaproteobacteria</taxon>
        <taxon>sulfur-oxidizing symbionts</taxon>
    </lineage>
</organism>
<evidence type="ECO:0000256" key="1">
    <source>
        <dbReference type="ARBA" id="ARBA00023125"/>
    </source>
</evidence>
<proteinExistence type="predicted"/>
<dbReference type="InterPro" id="IPR010998">
    <property type="entry name" value="Integrase_recombinase_N"/>
</dbReference>
<dbReference type="KEGG" id="bthg:MS2017_0977"/>
<keyword evidence="1" id="KW-0238">DNA-binding</keyword>
<dbReference type="EMBL" id="CP024634">
    <property type="protein sequence ID" value="AYQ56693.1"/>
    <property type="molecule type" value="Genomic_DNA"/>
</dbReference>
<dbReference type="Pfam" id="PF13495">
    <property type="entry name" value="Phage_int_SAM_4"/>
    <property type="match status" value="1"/>
</dbReference>
<evidence type="ECO:0000313" key="4">
    <source>
        <dbReference type="Proteomes" id="UP000278334"/>
    </source>
</evidence>
<dbReference type="AlphaFoldDB" id="A0A3G3ILI2"/>
<dbReference type="Gene3D" id="1.10.150.130">
    <property type="match status" value="1"/>
</dbReference>
<sequence length="61" mass="7412">MTIINKNKTILQKVREVLRKQRYAYSTETVYLDWVGWFIGFYQLKTNNLCLKTPGKRWENI</sequence>
<dbReference type="RefSeq" id="WP_164707537.1">
    <property type="nucleotide sequence ID" value="NZ_CP024634.1"/>
</dbReference>
<feature type="domain" description="Integrase SAM-like N-terminal" evidence="2">
    <location>
        <begin position="10"/>
        <end position="45"/>
    </location>
</feature>